<name>A0AAV3XLV3_9CYAN</name>
<dbReference type="EMBL" id="BLAY01000214">
    <property type="protein sequence ID" value="GET43308.1"/>
    <property type="molecule type" value="Genomic_DNA"/>
</dbReference>
<dbReference type="RefSeq" id="WP_226591998.1">
    <property type="nucleotide sequence ID" value="NZ_BLAY01000214.1"/>
</dbReference>
<protein>
    <submittedName>
        <fullName evidence="1">Peptidase S1 and S6, chymotrypsin/Hap</fullName>
    </submittedName>
</protein>
<organism evidence="1 2">
    <name type="scientific">Microseira wollei NIES-4236</name>
    <dbReference type="NCBI Taxonomy" id="2530354"/>
    <lineage>
        <taxon>Bacteria</taxon>
        <taxon>Bacillati</taxon>
        <taxon>Cyanobacteriota</taxon>
        <taxon>Cyanophyceae</taxon>
        <taxon>Oscillatoriophycideae</taxon>
        <taxon>Aerosakkonematales</taxon>
        <taxon>Aerosakkonemataceae</taxon>
        <taxon>Microseira</taxon>
    </lineage>
</organism>
<evidence type="ECO:0000313" key="2">
    <source>
        <dbReference type="Proteomes" id="UP001050975"/>
    </source>
</evidence>
<dbReference type="Pfam" id="PF13365">
    <property type="entry name" value="Trypsin_2"/>
    <property type="match status" value="1"/>
</dbReference>
<accession>A0AAV3XLV3</accession>
<sequence>MTKPLESSLARIYSKSGEVIGAGFLVTAKHILTCAHVVADALEIERETVEIPDAEITLDFPMLAPQRLFKARVVFWRPVDPTELEEDIAGLELESLPPNGFRCVRLVTSDDLWGHPFQVLGFPAGQPNGVPASGVLRTRNAKGWVQLEDVKQTGYALQHGFSGAPVWDDELQGVAGMAVTAEIDQPEVKGAFIIPATQLAKAWPKLNQQVIYPEIWRPVYTQAKHHVEAGSITINQQEIPRNHYNYGFIVDSVNYKELSDATRVYSLNVFNKGYADGVIESRSQHGELIEIRGIEGVRIPAKVWEFGVQSIERLWRLSTEGYDFLDPRNSLGNSHKTEVRNITVPPGGILKLTKIGENALVYNQATFLSGLFFKSPGFSGLLALCEKIQKKHIGSFVKSEIFRDLMRENLSVPLDEATKIFVASSWVDNQKLEALKEICEVMRQENINASNFLGNTLGNMLRITGLEMLNFPLNVTEDFVKRSNGFLQWLDWERAQIVEGTQGALFIEYLPRSN</sequence>
<dbReference type="Gene3D" id="2.40.10.120">
    <property type="match status" value="1"/>
</dbReference>
<dbReference type="Proteomes" id="UP001050975">
    <property type="component" value="Unassembled WGS sequence"/>
</dbReference>
<reference evidence="1" key="1">
    <citation type="submission" date="2019-10" db="EMBL/GenBank/DDBJ databases">
        <title>Draft genome sequece of Microseira wollei NIES-4236.</title>
        <authorList>
            <person name="Yamaguchi H."/>
            <person name="Suzuki S."/>
            <person name="Kawachi M."/>
        </authorList>
    </citation>
    <scope>NUCLEOTIDE SEQUENCE</scope>
    <source>
        <strain evidence="1">NIES-4236</strain>
    </source>
</reference>
<gene>
    <name evidence="1" type="ORF">MiSe_81300</name>
</gene>
<dbReference type="AlphaFoldDB" id="A0AAV3XLV3"/>
<dbReference type="InterPro" id="IPR009003">
    <property type="entry name" value="Peptidase_S1_PA"/>
</dbReference>
<evidence type="ECO:0000313" key="1">
    <source>
        <dbReference type="EMBL" id="GET43308.1"/>
    </source>
</evidence>
<proteinExistence type="predicted"/>
<keyword evidence="2" id="KW-1185">Reference proteome</keyword>
<dbReference type="SUPFAM" id="SSF50494">
    <property type="entry name" value="Trypsin-like serine proteases"/>
    <property type="match status" value="1"/>
</dbReference>
<comment type="caution">
    <text evidence="1">The sequence shown here is derived from an EMBL/GenBank/DDBJ whole genome shotgun (WGS) entry which is preliminary data.</text>
</comment>